<protein>
    <submittedName>
        <fullName evidence="2">Uncharacterized protein</fullName>
    </submittedName>
</protein>
<organism evidence="2">
    <name type="scientific">marine sediment metagenome</name>
    <dbReference type="NCBI Taxonomy" id="412755"/>
    <lineage>
        <taxon>unclassified sequences</taxon>
        <taxon>metagenomes</taxon>
        <taxon>ecological metagenomes</taxon>
    </lineage>
</organism>
<dbReference type="AlphaFoldDB" id="X1BLI5"/>
<comment type="caution">
    <text evidence="2">The sequence shown here is derived from an EMBL/GenBank/DDBJ whole genome shotgun (WGS) entry which is preliminary data.</text>
</comment>
<feature type="compositionally biased region" description="Basic residues" evidence="1">
    <location>
        <begin position="20"/>
        <end position="36"/>
    </location>
</feature>
<reference evidence="2" key="1">
    <citation type="journal article" date="2014" name="Front. Microbiol.">
        <title>High frequency of phylogenetically diverse reductive dehalogenase-homologous genes in deep subseafloor sedimentary metagenomes.</title>
        <authorList>
            <person name="Kawai M."/>
            <person name="Futagami T."/>
            <person name="Toyoda A."/>
            <person name="Takaki Y."/>
            <person name="Nishi S."/>
            <person name="Hori S."/>
            <person name="Arai W."/>
            <person name="Tsubouchi T."/>
            <person name="Morono Y."/>
            <person name="Uchiyama I."/>
            <person name="Ito T."/>
            <person name="Fujiyama A."/>
            <person name="Inagaki F."/>
            <person name="Takami H."/>
        </authorList>
    </citation>
    <scope>NUCLEOTIDE SEQUENCE</scope>
    <source>
        <strain evidence="2">Expedition CK06-06</strain>
    </source>
</reference>
<evidence type="ECO:0000313" key="2">
    <source>
        <dbReference type="EMBL" id="GAG84933.1"/>
    </source>
</evidence>
<gene>
    <name evidence="2" type="ORF">S01H4_28391</name>
</gene>
<feature type="region of interest" description="Disordered" evidence="1">
    <location>
        <begin position="20"/>
        <end position="48"/>
    </location>
</feature>
<name>X1BLI5_9ZZZZ</name>
<sequence length="48" mass="5550">MGKCPRCPWKGSAKAFQKHYASKHFKSKKPVGKVKTFKTPGFAKKRRR</sequence>
<evidence type="ECO:0000256" key="1">
    <source>
        <dbReference type="SAM" id="MobiDB-lite"/>
    </source>
</evidence>
<accession>X1BLI5</accession>
<proteinExistence type="predicted"/>
<dbReference type="EMBL" id="BART01014108">
    <property type="protein sequence ID" value="GAG84933.1"/>
    <property type="molecule type" value="Genomic_DNA"/>
</dbReference>